<dbReference type="GO" id="GO:0005886">
    <property type="term" value="C:plasma membrane"/>
    <property type="evidence" value="ECO:0007669"/>
    <property type="project" value="UniProtKB-SubCell"/>
</dbReference>
<proteinExistence type="predicted"/>
<dbReference type="EMBL" id="CAFBNF010000027">
    <property type="protein sequence ID" value="CAB4933983.1"/>
    <property type="molecule type" value="Genomic_DNA"/>
</dbReference>
<keyword evidence="5 6" id="KW-0472">Membrane</keyword>
<feature type="transmembrane region" description="Helical" evidence="6">
    <location>
        <begin position="236"/>
        <end position="257"/>
    </location>
</feature>
<gene>
    <name evidence="8" type="ORF">UFOPK3773_00419</name>
    <name evidence="9" type="ORF">UFOPK3992_02036</name>
</gene>
<evidence type="ECO:0000256" key="2">
    <source>
        <dbReference type="ARBA" id="ARBA00022475"/>
    </source>
</evidence>
<evidence type="ECO:0000256" key="6">
    <source>
        <dbReference type="SAM" id="Phobius"/>
    </source>
</evidence>
<evidence type="ECO:0000256" key="3">
    <source>
        <dbReference type="ARBA" id="ARBA00022692"/>
    </source>
</evidence>
<evidence type="ECO:0000256" key="1">
    <source>
        <dbReference type="ARBA" id="ARBA00004651"/>
    </source>
</evidence>
<dbReference type="InterPro" id="IPR018076">
    <property type="entry name" value="T2SS_GspF_dom"/>
</dbReference>
<keyword evidence="3 6" id="KW-0812">Transmembrane</keyword>
<name>A0A6J7IRU2_9ZZZZ</name>
<sequence>MSAIGAAVVFVALLTLVLASVSLASRPRATFLHDRISAMPQVSASSGSTWPSVPGGSAMGSIAGRGRSAIRPLATALIPALAVGLVIMLLGGPVLGLLAGSVVIGVLCSRARRRATRRRLEFASELPDTLTLLSGALSAGHALTPAVEHVARESHGAIADEWGRAVVESRLGLDLADALDRAGQRMESTEMRWVVLAMRTNREVGGDLGSVLTTVAASLRERDRQRRHARALTAEGRLSAVILCALPIVFAAYLAVVRPEYLSLLLHSSLGLAMSIVAITLLAAGVMWMRLLVRIEGL</sequence>
<feature type="transmembrane region" description="Helical" evidence="6">
    <location>
        <begin position="76"/>
        <end position="109"/>
    </location>
</feature>
<accession>A0A6J7IRU2</accession>
<dbReference type="AlphaFoldDB" id="A0A6J7IRU2"/>
<comment type="subcellular location">
    <subcellularLocation>
        <location evidence="1">Cell membrane</location>
        <topology evidence="1">Multi-pass membrane protein</topology>
    </subcellularLocation>
</comment>
<evidence type="ECO:0000313" key="9">
    <source>
        <dbReference type="EMBL" id="CAB5026605.1"/>
    </source>
</evidence>
<feature type="domain" description="Type II secretion system protein GspF" evidence="7">
    <location>
        <begin position="130"/>
        <end position="254"/>
    </location>
</feature>
<dbReference type="Gene3D" id="1.20.81.30">
    <property type="entry name" value="Type II secretion system (T2SS), domain F"/>
    <property type="match status" value="1"/>
</dbReference>
<dbReference type="EMBL" id="CAFBOZ010000379">
    <property type="protein sequence ID" value="CAB5026605.1"/>
    <property type="molecule type" value="Genomic_DNA"/>
</dbReference>
<feature type="transmembrane region" description="Helical" evidence="6">
    <location>
        <begin position="269"/>
        <end position="293"/>
    </location>
</feature>
<keyword evidence="4 6" id="KW-1133">Transmembrane helix</keyword>
<dbReference type="PANTHER" id="PTHR35007:SF1">
    <property type="entry name" value="PILUS ASSEMBLY PROTEIN"/>
    <property type="match status" value="1"/>
</dbReference>
<organism evidence="8">
    <name type="scientific">freshwater metagenome</name>
    <dbReference type="NCBI Taxonomy" id="449393"/>
    <lineage>
        <taxon>unclassified sequences</taxon>
        <taxon>metagenomes</taxon>
        <taxon>ecological metagenomes</taxon>
    </lineage>
</organism>
<evidence type="ECO:0000259" key="7">
    <source>
        <dbReference type="Pfam" id="PF00482"/>
    </source>
</evidence>
<protein>
    <submittedName>
        <fullName evidence="8">Unannotated protein</fullName>
    </submittedName>
</protein>
<reference evidence="8" key="1">
    <citation type="submission" date="2020-05" db="EMBL/GenBank/DDBJ databases">
        <authorList>
            <person name="Chiriac C."/>
            <person name="Salcher M."/>
            <person name="Ghai R."/>
            <person name="Kavagutti S V."/>
        </authorList>
    </citation>
    <scope>NUCLEOTIDE SEQUENCE</scope>
</reference>
<evidence type="ECO:0000313" key="8">
    <source>
        <dbReference type="EMBL" id="CAB4933983.1"/>
    </source>
</evidence>
<evidence type="ECO:0000256" key="4">
    <source>
        <dbReference type="ARBA" id="ARBA00022989"/>
    </source>
</evidence>
<dbReference type="Pfam" id="PF00482">
    <property type="entry name" value="T2SSF"/>
    <property type="match status" value="1"/>
</dbReference>
<evidence type="ECO:0000256" key="5">
    <source>
        <dbReference type="ARBA" id="ARBA00023136"/>
    </source>
</evidence>
<dbReference type="InterPro" id="IPR042094">
    <property type="entry name" value="T2SS_GspF_sf"/>
</dbReference>
<keyword evidence="2" id="KW-1003">Cell membrane</keyword>
<dbReference type="PANTHER" id="PTHR35007">
    <property type="entry name" value="INTEGRAL MEMBRANE PROTEIN-RELATED"/>
    <property type="match status" value="1"/>
</dbReference>